<feature type="chain" id="PRO_5020610010" evidence="2">
    <location>
        <begin position="19"/>
        <end position="832"/>
    </location>
</feature>
<feature type="region of interest" description="Disordered" evidence="1">
    <location>
        <begin position="472"/>
        <end position="514"/>
    </location>
</feature>
<feature type="region of interest" description="Disordered" evidence="1">
    <location>
        <begin position="787"/>
        <end position="832"/>
    </location>
</feature>
<evidence type="ECO:0000256" key="2">
    <source>
        <dbReference type="SAM" id="SignalP"/>
    </source>
</evidence>
<dbReference type="EMBL" id="ML143405">
    <property type="protein sequence ID" value="TBU30578.1"/>
    <property type="molecule type" value="Genomic_DNA"/>
</dbReference>
<feature type="compositionally biased region" description="Low complexity" evidence="1">
    <location>
        <begin position="223"/>
        <end position="235"/>
    </location>
</feature>
<feature type="compositionally biased region" description="Acidic residues" evidence="1">
    <location>
        <begin position="449"/>
        <end position="458"/>
    </location>
</feature>
<dbReference type="OrthoDB" id="3260408at2759"/>
<feature type="compositionally biased region" description="Basic and acidic residues" evidence="1">
    <location>
        <begin position="498"/>
        <end position="514"/>
    </location>
</feature>
<feature type="region of interest" description="Disordered" evidence="1">
    <location>
        <begin position="212"/>
        <end position="235"/>
    </location>
</feature>
<dbReference type="AlphaFoldDB" id="A0A4Q9MTR6"/>
<accession>A0A4Q9MTR6</accession>
<sequence length="832" mass="90418">MEFVFRLFLLWFTIYTLAICPEDQNLKSPVCRGLAQYRALVIEPYILPPIQHALAHPAVAPYVEKAKPYADYAVRTAKPIAARIHKEFDARVVPQWNKRVVPLYHKYAVPQLLKLDAQTAPYRTRVEKEYEQYLAPYVRRTASTLHQLQEQTRPYAAFAAQKTYQGYQAARPHARPVWEKIKAVVAQLAAILGEQRRQFVDPHVQKIWEHVKEMSGQPQAPPVSQARSAASSQLSKASSQVSKASAKASSSLSSVASAAVSGTSAISSSAAQTASILRSEVLPVSQATDRVKSSVAVVGGQASSVLSSASDLLKSTTPAISETASSTLSSAAGAASDAVVPPLSSLAAEAQAAVHGSLNSAASVAQEIPSVASSVVEHATAAVHDGASEALSSAVHVAGTVAPSDSEDLIGSSAVASNTATLAIASIPDVADAVPSTVSPAEPEVQVQENDDSDPLSDLDLDAFKAELGLSEEELLSDKPSEDTSSSQPQVETDEEQEARLQARREKTARDRANIESRHAKWETKIIEQIQVNKKSLRKALVAIRKAAVVELKDNEEIRNEVDSLVEDGEKFLRGAEKYLANLRKEGRSIEEKRKLWDRIVGKVEEKFNDRLRQTETVVNGWYRGVLDKELAEVEKLAAEIKDLAERAQADIGLDYAYLDDVTYQDWQRYHDLARRSENFTAHAHSVQDGSHQSPPINPVVPAIQELQDEVQDVISGFNARLRKIKRNGARAFGSPEAADEEDEDGTASILPIEDPQQTETPAETGVPPVVIGRGKEEVEAALNRIVEADAQKTSSPDEREKVKDADAVARSLKEDIASEETSEAAPLHQEL</sequence>
<evidence type="ECO:0000256" key="1">
    <source>
        <dbReference type="SAM" id="MobiDB-lite"/>
    </source>
</evidence>
<organism evidence="3">
    <name type="scientific">Dichomitus squalens</name>
    <dbReference type="NCBI Taxonomy" id="114155"/>
    <lineage>
        <taxon>Eukaryota</taxon>
        <taxon>Fungi</taxon>
        <taxon>Dikarya</taxon>
        <taxon>Basidiomycota</taxon>
        <taxon>Agaricomycotina</taxon>
        <taxon>Agaricomycetes</taxon>
        <taxon>Polyporales</taxon>
        <taxon>Polyporaceae</taxon>
        <taxon>Dichomitus</taxon>
    </lineage>
</organism>
<name>A0A4Q9MTR6_9APHY</name>
<dbReference type="Proteomes" id="UP000292957">
    <property type="component" value="Unassembled WGS sequence"/>
</dbReference>
<keyword evidence="2" id="KW-0732">Signal</keyword>
<gene>
    <name evidence="3" type="ORF">BD311DRAFT_738078</name>
</gene>
<proteinExistence type="predicted"/>
<evidence type="ECO:0000313" key="3">
    <source>
        <dbReference type="EMBL" id="TBU30578.1"/>
    </source>
</evidence>
<feature type="signal peptide" evidence="2">
    <location>
        <begin position="1"/>
        <end position="18"/>
    </location>
</feature>
<feature type="compositionally biased region" description="Basic and acidic residues" evidence="1">
    <location>
        <begin position="787"/>
        <end position="817"/>
    </location>
</feature>
<reference evidence="3" key="1">
    <citation type="submission" date="2019-01" db="EMBL/GenBank/DDBJ databases">
        <title>Draft genome sequences of three monokaryotic isolates of the white-rot basidiomycete fungus Dichomitus squalens.</title>
        <authorList>
            <consortium name="DOE Joint Genome Institute"/>
            <person name="Lopez S.C."/>
            <person name="Andreopoulos B."/>
            <person name="Pangilinan J."/>
            <person name="Lipzen A."/>
            <person name="Riley R."/>
            <person name="Ahrendt S."/>
            <person name="Ng V."/>
            <person name="Barry K."/>
            <person name="Daum C."/>
            <person name="Grigoriev I.V."/>
            <person name="Hilden K.S."/>
            <person name="Makela M.R."/>
            <person name="de Vries R.P."/>
        </authorList>
    </citation>
    <scope>NUCLEOTIDE SEQUENCE [LARGE SCALE GENOMIC DNA]</scope>
    <source>
        <strain evidence="3">OM18370.1</strain>
    </source>
</reference>
<feature type="region of interest" description="Disordered" evidence="1">
    <location>
        <begin position="434"/>
        <end position="458"/>
    </location>
</feature>
<protein>
    <submittedName>
        <fullName evidence="3">Uncharacterized protein</fullName>
    </submittedName>
</protein>